<dbReference type="PANTHER" id="PTHR15414">
    <property type="entry name" value="OS-9-RELATED"/>
    <property type="match status" value="1"/>
</dbReference>
<feature type="domain" description="MRH" evidence="10">
    <location>
        <begin position="159"/>
        <end position="329"/>
    </location>
</feature>
<feature type="region of interest" description="Disordered" evidence="8">
    <location>
        <begin position="190"/>
        <end position="238"/>
    </location>
</feature>
<organism evidence="11 12">
    <name type="scientific">Lasiosphaeria miniovina</name>
    <dbReference type="NCBI Taxonomy" id="1954250"/>
    <lineage>
        <taxon>Eukaryota</taxon>
        <taxon>Fungi</taxon>
        <taxon>Dikarya</taxon>
        <taxon>Ascomycota</taxon>
        <taxon>Pezizomycotina</taxon>
        <taxon>Sordariomycetes</taxon>
        <taxon>Sordariomycetidae</taxon>
        <taxon>Sordariales</taxon>
        <taxon>Lasiosphaeriaceae</taxon>
        <taxon>Lasiosphaeria</taxon>
    </lineage>
</organism>
<evidence type="ECO:0000256" key="4">
    <source>
        <dbReference type="ARBA" id="ARBA00022734"/>
    </source>
</evidence>
<evidence type="ECO:0000256" key="8">
    <source>
        <dbReference type="SAM" id="MobiDB-lite"/>
    </source>
</evidence>
<keyword evidence="4 7" id="KW-0430">Lectin</keyword>
<dbReference type="GO" id="GO:0005789">
    <property type="term" value="C:endoplasmic reticulum membrane"/>
    <property type="evidence" value="ECO:0007669"/>
    <property type="project" value="UniProtKB-SubCell"/>
</dbReference>
<dbReference type="PANTHER" id="PTHR15414:SF0">
    <property type="entry name" value="ENDOPLASMIC RETICULUM LECTIN 1"/>
    <property type="match status" value="1"/>
</dbReference>
<dbReference type="Proteomes" id="UP001172101">
    <property type="component" value="Unassembled WGS sequence"/>
</dbReference>
<keyword evidence="6" id="KW-1015">Disulfide bond</keyword>
<dbReference type="RefSeq" id="XP_060290978.1">
    <property type="nucleotide sequence ID" value="XM_060442714.1"/>
</dbReference>
<accession>A0AA39ZYF8</accession>
<keyword evidence="5 7" id="KW-0256">Endoplasmic reticulum</keyword>
<protein>
    <recommendedName>
        <fullName evidence="7">Endoplasmic reticulum lectin</fullName>
    </recommendedName>
    <alternativeName>
        <fullName evidence="7">Protein OS-9 homolog</fullName>
    </alternativeName>
</protein>
<feature type="region of interest" description="Disordered" evidence="8">
    <location>
        <begin position="59"/>
        <end position="103"/>
    </location>
</feature>
<dbReference type="EMBL" id="JAUIRO010000007">
    <property type="protein sequence ID" value="KAK0705884.1"/>
    <property type="molecule type" value="Genomic_DNA"/>
</dbReference>
<name>A0AA39ZYF8_9PEZI</name>
<feature type="compositionally biased region" description="Polar residues" evidence="8">
    <location>
        <begin position="63"/>
        <end position="72"/>
    </location>
</feature>
<dbReference type="SUPFAM" id="SSF50911">
    <property type="entry name" value="Mannose 6-phosphate receptor domain"/>
    <property type="match status" value="1"/>
</dbReference>
<dbReference type="GO" id="GO:0030968">
    <property type="term" value="P:endoplasmic reticulum unfolded protein response"/>
    <property type="evidence" value="ECO:0007669"/>
    <property type="project" value="UniProtKB-UniRule"/>
</dbReference>
<feature type="compositionally biased region" description="Gly residues" evidence="8">
    <location>
        <begin position="523"/>
        <end position="536"/>
    </location>
</feature>
<dbReference type="Gene3D" id="2.70.130.10">
    <property type="entry name" value="Mannose-6-phosphate receptor binding domain"/>
    <property type="match status" value="1"/>
</dbReference>
<keyword evidence="3 9" id="KW-0732">Signal</keyword>
<dbReference type="InterPro" id="IPR044865">
    <property type="entry name" value="MRH_dom"/>
</dbReference>
<evidence type="ECO:0000256" key="2">
    <source>
        <dbReference type="ARBA" id="ARBA00009918"/>
    </source>
</evidence>
<dbReference type="GO" id="GO:0030246">
    <property type="term" value="F:carbohydrate binding"/>
    <property type="evidence" value="ECO:0007669"/>
    <property type="project" value="UniProtKB-UniRule"/>
</dbReference>
<comment type="similarity">
    <text evidence="2 7">Belongs to the OS-9 family.</text>
</comment>
<dbReference type="Pfam" id="PF07915">
    <property type="entry name" value="PRKCSH"/>
    <property type="match status" value="1"/>
</dbReference>
<evidence type="ECO:0000256" key="5">
    <source>
        <dbReference type="ARBA" id="ARBA00022824"/>
    </source>
</evidence>
<dbReference type="AlphaFoldDB" id="A0AA39ZYF8"/>
<dbReference type="GeneID" id="85325984"/>
<evidence type="ECO:0000256" key="1">
    <source>
        <dbReference type="ARBA" id="ARBA00004367"/>
    </source>
</evidence>
<evidence type="ECO:0000256" key="9">
    <source>
        <dbReference type="SAM" id="SignalP"/>
    </source>
</evidence>
<evidence type="ECO:0000256" key="7">
    <source>
        <dbReference type="RuleBase" id="RU369099"/>
    </source>
</evidence>
<feature type="region of interest" description="Disordered" evidence="8">
    <location>
        <begin position="502"/>
        <end position="557"/>
    </location>
</feature>
<dbReference type="GO" id="GO:0005788">
    <property type="term" value="C:endoplasmic reticulum lumen"/>
    <property type="evidence" value="ECO:0007669"/>
    <property type="project" value="UniProtKB-UniRule"/>
</dbReference>
<comment type="caution">
    <text evidence="11">The sequence shown here is derived from an EMBL/GenBank/DDBJ whole genome shotgun (WGS) entry which is preliminary data.</text>
</comment>
<comment type="subcellular location">
    <subcellularLocation>
        <location evidence="1 7">Endoplasmic reticulum membrane</location>
        <topology evidence="1 7">Peripheral membrane protein</topology>
        <orientation evidence="1 7">Lumenal side</orientation>
    </subcellularLocation>
</comment>
<dbReference type="InterPro" id="IPR012913">
    <property type="entry name" value="OS9-like_dom"/>
</dbReference>
<comment type="function">
    <text evidence="7">Lectin involved in the quality control of the secretory pathway. As a member of the endoplasmic reticulum-associated degradation lumenal (ERAD-L) surveillance system, targets misfolded endoplasmic reticulum lumenal glycoproteins for degradation.</text>
</comment>
<evidence type="ECO:0000256" key="6">
    <source>
        <dbReference type="ARBA" id="ARBA00023157"/>
    </source>
</evidence>
<evidence type="ECO:0000256" key="3">
    <source>
        <dbReference type="ARBA" id="ARBA00022729"/>
    </source>
</evidence>
<evidence type="ECO:0000259" key="10">
    <source>
        <dbReference type="PROSITE" id="PS51914"/>
    </source>
</evidence>
<reference evidence="11" key="1">
    <citation type="submission" date="2023-06" db="EMBL/GenBank/DDBJ databases">
        <title>Genome-scale phylogeny and comparative genomics of the fungal order Sordariales.</title>
        <authorList>
            <consortium name="Lawrence Berkeley National Laboratory"/>
            <person name="Hensen N."/>
            <person name="Bonometti L."/>
            <person name="Westerberg I."/>
            <person name="Brannstrom I.O."/>
            <person name="Guillou S."/>
            <person name="Cros-Aarteil S."/>
            <person name="Calhoun S."/>
            <person name="Haridas S."/>
            <person name="Kuo A."/>
            <person name="Mondo S."/>
            <person name="Pangilinan J."/>
            <person name="Riley R."/>
            <person name="LaButti K."/>
            <person name="Andreopoulos B."/>
            <person name="Lipzen A."/>
            <person name="Chen C."/>
            <person name="Yanf M."/>
            <person name="Daum C."/>
            <person name="Ng V."/>
            <person name="Clum A."/>
            <person name="Steindorff A."/>
            <person name="Ohm R."/>
            <person name="Martin F."/>
            <person name="Silar P."/>
            <person name="Natvig D."/>
            <person name="Lalanne C."/>
            <person name="Gautier V."/>
            <person name="Ament-velasquez S.L."/>
            <person name="Kruys A."/>
            <person name="Hutchinson M.I."/>
            <person name="Powell A.J."/>
            <person name="Barry K."/>
            <person name="Miller A.N."/>
            <person name="Grigoriev I.V."/>
            <person name="Debuchy R."/>
            <person name="Gladieux P."/>
            <person name="Thoren M.H."/>
            <person name="Johannesson H."/>
        </authorList>
    </citation>
    <scope>NUCLEOTIDE SEQUENCE</scope>
    <source>
        <strain evidence="11">SMH2392-1A</strain>
    </source>
</reference>
<keyword evidence="12" id="KW-1185">Reference proteome</keyword>
<evidence type="ECO:0000313" key="12">
    <source>
        <dbReference type="Proteomes" id="UP001172101"/>
    </source>
</evidence>
<evidence type="ECO:0000313" key="11">
    <source>
        <dbReference type="EMBL" id="KAK0705884.1"/>
    </source>
</evidence>
<gene>
    <name evidence="11" type="ORF">B0T26DRAFT_724821</name>
</gene>
<dbReference type="GO" id="GO:0030970">
    <property type="term" value="P:retrograde protein transport, ER to cytosol"/>
    <property type="evidence" value="ECO:0007669"/>
    <property type="project" value="TreeGrafter"/>
</dbReference>
<feature type="signal peptide" evidence="9">
    <location>
        <begin position="1"/>
        <end position="17"/>
    </location>
</feature>
<proteinExistence type="inferred from homology"/>
<feature type="chain" id="PRO_5041261332" description="Endoplasmic reticulum lectin" evidence="9">
    <location>
        <begin position="18"/>
        <end position="557"/>
    </location>
</feature>
<dbReference type="InterPro" id="IPR045149">
    <property type="entry name" value="OS-9-like"/>
</dbReference>
<dbReference type="PROSITE" id="PS51914">
    <property type="entry name" value="MRH"/>
    <property type="match status" value="1"/>
</dbReference>
<dbReference type="InterPro" id="IPR009011">
    <property type="entry name" value="Man6P_isomerase_rcpt-bd_dom_sf"/>
</dbReference>
<keyword evidence="7" id="KW-0472">Membrane</keyword>
<sequence length="557" mass="59958">MRRLSLVLIASLRLCAARQPGFSIHDDLLAHPQFEVIFSDTYISESDALALLESPRAPHATYSDASSQTDLTRNVRESAAADAATGRSDDSDENDAGRQVSETYEIITTPPSRYLCSVPIIAPPPALNQTATELAKAEEARELTRASAKGWELMNGLDGHCLYFMSGWWSYSFCYGKAIVQFHALPNAKGGPPAKGPGDQEYVLGTTYPTSDEMQRASKPRQRADSNQNQKEPLGKEDVTAAAPVDGQGAEQNKGAAPPNTELAVKGDQRYLVQRLGGGTVCDLTGRPRTIEVQYHCDPGSNVDRIGYIKEVTICTYLMVVHTPRLCADVAFLPPKETRAHPISCQHIIGSEEEEAAWHKRKTIEAAEAMGVAGAHREAAAQSSKEASQNQHAGMTIGGVVVGGRRVLGSGEDGMPPARLPSPRHQVGGKLAGAPVVEIVAAAQNKEDGGKVEMMTREQLEKLNLDPKKVEQFRQEIEQYAEGNAWRLEVVEMPGEVPEIVGVVDVDDEEGASPATRKDGRKSGGAGTGGGSGKTTGRGNEDEDDEGSQETFFKEEL</sequence>